<evidence type="ECO:0000313" key="13">
    <source>
        <dbReference type="EMBL" id="SHE74867.1"/>
    </source>
</evidence>
<evidence type="ECO:0000256" key="7">
    <source>
        <dbReference type="ARBA" id="ARBA00022989"/>
    </source>
</evidence>
<keyword evidence="4 10" id="KW-0812">Transmembrane</keyword>
<dbReference type="PROSITE" id="PS50929">
    <property type="entry name" value="ABC_TM1F"/>
    <property type="match status" value="1"/>
</dbReference>
<dbReference type="GO" id="GO:0005886">
    <property type="term" value="C:plasma membrane"/>
    <property type="evidence" value="ECO:0007669"/>
    <property type="project" value="UniProtKB-SubCell"/>
</dbReference>
<feature type="transmembrane region" description="Helical" evidence="10">
    <location>
        <begin position="47"/>
        <end position="65"/>
    </location>
</feature>
<dbReference type="PROSITE" id="PS00211">
    <property type="entry name" value="ABC_TRANSPORTER_1"/>
    <property type="match status" value="1"/>
</dbReference>
<protein>
    <submittedName>
        <fullName evidence="13">ABC-type multidrug transport system, ATPase and permease component</fullName>
    </submittedName>
</protein>
<keyword evidence="6" id="KW-0067">ATP-binding</keyword>
<dbReference type="InterPro" id="IPR039421">
    <property type="entry name" value="Type_1_exporter"/>
</dbReference>
<feature type="region of interest" description="Disordered" evidence="9">
    <location>
        <begin position="1"/>
        <end position="26"/>
    </location>
</feature>
<feature type="transmembrane region" description="Helical" evidence="10">
    <location>
        <begin position="572"/>
        <end position="597"/>
    </location>
</feature>
<evidence type="ECO:0000256" key="1">
    <source>
        <dbReference type="ARBA" id="ARBA00004651"/>
    </source>
</evidence>
<dbReference type="Proteomes" id="UP000184423">
    <property type="component" value="Unassembled WGS sequence"/>
</dbReference>
<dbReference type="GO" id="GO:0015421">
    <property type="term" value="F:ABC-type oligopeptide transporter activity"/>
    <property type="evidence" value="ECO:0007669"/>
    <property type="project" value="TreeGrafter"/>
</dbReference>
<evidence type="ECO:0000256" key="2">
    <source>
        <dbReference type="ARBA" id="ARBA00022448"/>
    </source>
</evidence>
<dbReference type="CDD" id="cd03254">
    <property type="entry name" value="ABCC_Glucan_exporter_like"/>
    <property type="match status" value="1"/>
</dbReference>
<dbReference type="FunFam" id="3.40.50.300:FF:000287">
    <property type="entry name" value="Multidrug ABC transporter ATP-binding protein"/>
    <property type="match status" value="1"/>
</dbReference>
<dbReference type="AlphaFoldDB" id="A0A1M4W0Z7"/>
<dbReference type="CDD" id="cd18547">
    <property type="entry name" value="ABC_6TM_Tm288_like"/>
    <property type="match status" value="1"/>
</dbReference>
<dbReference type="GO" id="GO:0005524">
    <property type="term" value="F:ATP binding"/>
    <property type="evidence" value="ECO:0007669"/>
    <property type="project" value="UniProtKB-KW"/>
</dbReference>
<evidence type="ECO:0000256" key="4">
    <source>
        <dbReference type="ARBA" id="ARBA00022692"/>
    </source>
</evidence>
<feature type="domain" description="ABC transporter" evidence="11">
    <location>
        <begin position="849"/>
        <end position="1083"/>
    </location>
</feature>
<dbReference type="Gene3D" id="1.20.1560.10">
    <property type="entry name" value="ABC transporter type 1, transmembrane domain"/>
    <property type="match status" value="2"/>
</dbReference>
<dbReference type="InterPro" id="IPR011527">
    <property type="entry name" value="ABC1_TM_dom"/>
</dbReference>
<dbReference type="InterPro" id="IPR003593">
    <property type="entry name" value="AAA+_ATPase"/>
</dbReference>
<evidence type="ECO:0000256" key="6">
    <source>
        <dbReference type="ARBA" id="ARBA00022840"/>
    </source>
</evidence>
<dbReference type="Pfam" id="PF00664">
    <property type="entry name" value="ABC_membrane"/>
    <property type="match status" value="1"/>
</dbReference>
<dbReference type="InterPro" id="IPR003439">
    <property type="entry name" value="ABC_transporter-like_ATP-bd"/>
</dbReference>
<dbReference type="GO" id="GO:0016887">
    <property type="term" value="F:ATP hydrolysis activity"/>
    <property type="evidence" value="ECO:0007669"/>
    <property type="project" value="InterPro"/>
</dbReference>
<dbReference type="InterPro" id="IPR036640">
    <property type="entry name" value="ABC1_TM_sf"/>
</dbReference>
<dbReference type="SUPFAM" id="SSF52540">
    <property type="entry name" value="P-loop containing nucleoside triphosphate hydrolases"/>
    <property type="match status" value="1"/>
</dbReference>
<feature type="transmembrane region" description="Helical" evidence="10">
    <location>
        <begin position="648"/>
        <end position="666"/>
    </location>
</feature>
<sequence length="1094" mass="122534">MSQNRGMNKPMGARRGDPMGFGRPVEKPKDFKGTFKRLLGYLKPHRLNLIIVLILAIASTTFTIVTPKISSKALNKLQDAYMARKMLSELSKGQNEAVKQLNEKMGDVQEEVVDKIINNMQDGQKKAVEQIANNMADAQKKAVDEMYKGIAIQLHQGVISGQKAAVDNITLQMGKVQRNLVLSMQQQMSGMQQIPQGGQMPPMDPKMLEAMQKLMKLPMIDTITDRQRKIEVTLEFIDILQSMPQNQQIDAKTLLSTKEILSLPLLEDVKNPNEKINIIKKFLSLSKNMPSQGQGMSMQLDENTLNKALAKIPEIKNFNTNSSSKTNKMDKKTMDAAQKLLKLPLISEIKDPVEKKKTLIELLDIFQSMPNTSGAGTGNINASDFNTLKELLSLPDISSIQDKEEKKRTTIKLIDVYSKMPNMNSDGTASNDMMDSEQLKNVKELLELPMLNSIKDADEKAKVLNRMLDIFGKMPDMNTDNADSKNKFDTKSIKAVQEFLALPKLRTLTNADEKADVAKKILDLSKEMQNTMENAPKDAKENIKFTDEQINAVITAIRETNGEYDFKYIGRIALILIALYIISALFSLTMGLVMSGVSQKTVRDLRREVDEKLARLPLKYFDTHLHGDILSRITNDVDTIATTLQQSLTQMITSVITIIGYIIMMLTISPTLTLIVLATMPLYVISTMLIAKKSQKYFAMQQKELGELSGHVEEMYTGHKIVKAFGREKDAIEHFESINNRLREAGWRAQFISGIMFPLMNFIGNLGYVGISIVGGIWITKSRLGIGDIIAFIQYSRSFTMPIVQTANIANVIQSTIACAERVFQILDEEEEIPDSKDAVVIEEPMGEVKFENVSFRYKEDVPLIEDLNLEVKPGHTIAIVGPTGAGKTTLVNLLMRFYEINSGRITIDGVDIRDIKRSELRKMFGMVLQDTWLFNGTIKDNIAYGKEGATMEDIVKAAKAAHADHFIRTLPQGYDTVINEEATNISQGQKQLLTIARAILHDPKILILDEATSSVDTRTEVLIQKAMANLMKGRTSFVIAHRLSTIRDAELIIVMNKGRIIEMGNHKELLAKGGFYADLYNSQFANENVDEVV</sequence>
<organism evidence="13 14">
    <name type="scientific">Caloramator proteoclasticus DSM 10124</name>
    <dbReference type="NCBI Taxonomy" id="1121262"/>
    <lineage>
        <taxon>Bacteria</taxon>
        <taxon>Bacillati</taxon>
        <taxon>Bacillota</taxon>
        <taxon>Clostridia</taxon>
        <taxon>Eubacteriales</taxon>
        <taxon>Clostridiaceae</taxon>
        <taxon>Caloramator</taxon>
    </lineage>
</organism>
<accession>A0A1M4W0Z7</accession>
<evidence type="ECO:0000256" key="9">
    <source>
        <dbReference type="SAM" id="MobiDB-lite"/>
    </source>
</evidence>
<dbReference type="PROSITE" id="PS50893">
    <property type="entry name" value="ABC_TRANSPORTER_2"/>
    <property type="match status" value="1"/>
</dbReference>
<keyword evidence="8 10" id="KW-0472">Membrane</keyword>
<dbReference type="InterPro" id="IPR017871">
    <property type="entry name" value="ABC_transporter-like_CS"/>
</dbReference>
<dbReference type="FunFam" id="1.20.1560.10:FF:000011">
    <property type="entry name" value="Multidrug ABC transporter ATP-binding protein"/>
    <property type="match status" value="1"/>
</dbReference>
<evidence type="ECO:0000259" key="11">
    <source>
        <dbReference type="PROSITE" id="PS50893"/>
    </source>
</evidence>
<evidence type="ECO:0000256" key="10">
    <source>
        <dbReference type="SAM" id="Phobius"/>
    </source>
</evidence>
<keyword evidence="2" id="KW-0813">Transport</keyword>
<dbReference type="Gene3D" id="3.40.50.300">
    <property type="entry name" value="P-loop containing nucleotide triphosphate hydrolases"/>
    <property type="match status" value="1"/>
</dbReference>
<keyword evidence="5" id="KW-0547">Nucleotide-binding</keyword>
<evidence type="ECO:0000256" key="5">
    <source>
        <dbReference type="ARBA" id="ARBA00022741"/>
    </source>
</evidence>
<proteinExistence type="predicted"/>
<dbReference type="SMART" id="SM00382">
    <property type="entry name" value="AAA"/>
    <property type="match status" value="1"/>
</dbReference>
<name>A0A1M4W0Z7_9CLOT</name>
<keyword evidence="3" id="KW-1003">Cell membrane</keyword>
<evidence type="ECO:0000313" key="14">
    <source>
        <dbReference type="Proteomes" id="UP000184423"/>
    </source>
</evidence>
<feature type="transmembrane region" description="Helical" evidence="10">
    <location>
        <begin position="751"/>
        <end position="779"/>
    </location>
</feature>
<keyword evidence="14" id="KW-1185">Reference proteome</keyword>
<gene>
    <name evidence="13" type="ORF">SAMN02746091_01038</name>
</gene>
<dbReference type="PANTHER" id="PTHR43394:SF1">
    <property type="entry name" value="ATP-BINDING CASSETTE SUB-FAMILY B MEMBER 10, MITOCHONDRIAL"/>
    <property type="match status" value="1"/>
</dbReference>
<reference evidence="14" key="1">
    <citation type="submission" date="2016-11" db="EMBL/GenBank/DDBJ databases">
        <authorList>
            <person name="Varghese N."/>
            <person name="Submissions S."/>
        </authorList>
    </citation>
    <scope>NUCLEOTIDE SEQUENCE [LARGE SCALE GENOMIC DNA]</scope>
    <source>
        <strain evidence="14">DSM 10124</strain>
    </source>
</reference>
<feature type="transmembrane region" description="Helical" evidence="10">
    <location>
        <begin position="672"/>
        <end position="691"/>
    </location>
</feature>
<evidence type="ECO:0000259" key="12">
    <source>
        <dbReference type="PROSITE" id="PS50929"/>
    </source>
</evidence>
<dbReference type="PANTHER" id="PTHR43394">
    <property type="entry name" value="ATP-DEPENDENT PERMEASE MDL1, MITOCHONDRIAL"/>
    <property type="match status" value="1"/>
</dbReference>
<dbReference type="EMBL" id="FQVG01000014">
    <property type="protein sequence ID" value="SHE74867.1"/>
    <property type="molecule type" value="Genomic_DNA"/>
</dbReference>
<keyword evidence="7 10" id="KW-1133">Transmembrane helix</keyword>
<dbReference type="Pfam" id="PF00005">
    <property type="entry name" value="ABC_tran"/>
    <property type="match status" value="1"/>
</dbReference>
<comment type="subcellular location">
    <subcellularLocation>
        <location evidence="1">Cell membrane</location>
        <topology evidence="1">Multi-pass membrane protein</topology>
    </subcellularLocation>
</comment>
<dbReference type="InterPro" id="IPR027417">
    <property type="entry name" value="P-loop_NTPase"/>
</dbReference>
<dbReference type="SUPFAM" id="SSF90123">
    <property type="entry name" value="ABC transporter transmembrane region"/>
    <property type="match status" value="1"/>
</dbReference>
<feature type="domain" description="ABC transmembrane type-1" evidence="12">
    <location>
        <begin position="550"/>
        <end position="815"/>
    </location>
</feature>
<evidence type="ECO:0000256" key="3">
    <source>
        <dbReference type="ARBA" id="ARBA00022475"/>
    </source>
</evidence>
<evidence type="ECO:0000256" key="8">
    <source>
        <dbReference type="ARBA" id="ARBA00023136"/>
    </source>
</evidence>